<proteinExistence type="predicted"/>
<gene>
    <name evidence="1" type="ORF">MRB53_021208</name>
</gene>
<keyword evidence="2" id="KW-1185">Reference proteome</keyword>
<sequence length="426" mass="47948">MLSFILENYSKYGSVDECLEVFGKIRSCRCVLSVYGCNSLLHKLQQADNLRLLWCFYGAVTRSGVITDSTTWVLLTGAYCKEGKVEMAVKLLNSGISSVGIYNLIVDCYSRKGSFSAAMELLNDMRLKRFKPGFGTYSSILDGACKFHNIGLIDLIMTDMAAKELLPAMPLSDCDSIIQKLCDLGKPYAAYMFFERARNEKIQLRDASYVCVLKVLSREGRLKGAMQVYGMITKRSIVVNEDCYDAFVSLICKTEPTREANLVLQDVIGKGYLPGALHLSKYLDAQCCKGRWQEADDLLNVILEKGLLPDGICCRSLVEHYCSHERFDSAIVLHDKVERLGGTLDLTSYDLLLDGLCADKKLKEASRVFDCMRKRNVLSSESYSVMIIALCHEKEMRKAMKFHDEMLKKGLKPDDMTYKRLISGFA</sequence>
<protein>
    <submittedName>
        <fullName evidence="1">Uncharacterized protein</fullName>
    </submittedName>
</protein>
<dbReference type="Proteomes" id="UP001234297">
    <property type="component" value="Chromosome 6"/>
</dbReference>
<dbReference type="EMBL" id="CM056814">
    <property type="protein sequence ID" value="KAJ8627901.1"/>
    <property type="molecule type" value="Genomic_DNA"/>
</dbReference>
<organism evidence="1 2">
    <name type="scientific">Persea americana</name>
    <name type="common">Avocado</name>
    <dbReference type="NCBI Taxonomy" id="3435"/>
    <lineage>
        <taxon>Eukaryota</taxon>
        <taxon>Viridiplantae</taxon>
        <taxon>Streptophyta</taxon>
        <taxon>Embryophyta</taxon>
        <taxon>Tracheophyta</taxon>
        <taxon>Spermatophyta</taxon>
        <taxon>Magnoliopsida</taxon>
        <taxon>Magnoliidae</taxon>
        <taxon>Laurales</taxon>
        <taxon>Lauraceae</taxon>
        <taxon>Persea</taxon>
    </lineage>
</organism>
<name>A0ACC2L3D4_PERAE</name>
<evidence type="ECO:0000313" key="2">
    <source>
        <dbReference type="Proteomes" id="UP001234297"/>
    </source>
</evidence>
<comment type="caution">
    <text evidence="1">The sequence shown here is derived from an EMBL/GenBank/DDBJ whole genome shotgun (WGS) entry which is preliminary data.</text>
</comment>
<reference evidence="1 2" key="1">
    <citation type="journal article" date="2022" name="Hortic Res">
        <title>A haplotype resolved chromosomal level avocado genome allows analysis of novel avocado genes.</title>
        <authorList>
            <person name="Nath O."/>
            <person name="Fletcher S.J."/>
            <person name="Hayward A."/>
            <person name="Shaw L.M."/>
            <person name="Masouleh A.K."/>
            <person name="Furtado A."/>
            <person name="Henry R.J."/>
            <person name="Mitter N."/>
        </authorList>
    </citation>
    <scope>NUCLEOTIDE SEQUENCE [LARGE SCALE GENOMIC DNA]</scope>
    <source>
        <strain evidence="2">cv. Hass</strain>
    </source>
</reference>
<accession>A0ACC2L3D4</accession>
<evidence type="ECO:0000313" key="1">
    <source>
        <dbReference type="EMBL" id="KAJ8627901.1"/>
    </source>
</evidence>